<keyword evidence="7" id="KW-0630">Potassium</keyword>
<evidence type="ECO:0000256" key="13">
    <source>
        <dbReference type="SAM" id="Phobius"/>
    </source>
</evidence>
<comment type="subcellular location">
    <subcellularLocation>
        <location evidence="1">Membrane</location>
        <topology evidence="1">Multi-pass membrane protein</topology>
    </subcellularLocation>
</comment>
<evidence type="ECO:0000256" key="9">
    <source>
        <dbReference type="ARBA" id="ARBA00023065"/>
    </source>
</evidence>
<evidence type="ECO:0000256" key="7">
    <source>
        <dbReference type="ARBA" id="ARBA00022958"/>
    </source>
</evidence>
<comment type="caution">
    <text evidence="14">The sequence shown here is derived from an EMBL/GenBank/DDBJ whole genome shotgun (WGS) entry which is preliminary data.</text>
</comment>
<evidence type="ECO:0000256" key="8">
    <source>
        <dbReference type="ARBA" id="ARBA00022989"/>
    </source>
</evidence>
<keyword evidence="6" id="KW-0631">Potassium channel</keyword>
<dbReference type="Pfam" id="PF06736">
    <property type="entry name" value="TMEM175"/>
    <property type="match status" value="1"/>
</dbReference>
<dbReference type="EMBL" id="BAAAFO010000003">
    <property type="protein sequence ID" value="GAA0255356.1"/>
    <property type="molecule type" value="Genomic_DNA"/>
</dbReference>
<sequence length="229" mass="25016">MSLIRQREGIEAGRLDAFVDGAFAFTLTLLLIGGDAIPDSTDKLLLMLGGIPAFAVCFFHIAFFWHGHVRWRRRCHEATAAGRWLSLLLVFFAMIFVYPLHMVFAGLFNGLSAGRLPSDFHLVGGAADMRTLFACYGLAYACMAGTLTALFAHAARHAGRAGFDTLAARREMRVWSVPALIGLASTLVALVLPLSAPGWMWSLPGFMYGLLFLIGPVVSRFNRRHGQAA</sequence>
<keyword evidence="15" id="KW-1185">Reference proteome</keyword>
<organism evidence="14 15">
    <name type="scientific">Rhodanobacter caeni</name>
    <dbReference type="NCBI Taxonomy" id="657654"/>
    <lineage>
        <taxon>Bacteria</taxon>
        <taxon>Pseudomonadati</taxon>
        <taxon>Pseudomonadota</taxon>
        <taxon>Gammaproteobacteria</taxon>
        <taxon>Lysobacterales</taxon>
        <taxon>Rhodanobacteraceae</taxon>
        <taxon>Rhodanobacter</taxon>
    </lineage>
</organism>
<keyword evidence="11" id="KW-0407">Ion channel</keyword>
<evidence type="ECO:0000256" key="6">
    <source>
        <dbReference type="ARBA" id="ARBA00022826"/>
    </source>
</evidence>
<evidence type="ECO:0000256" key="10">
    <source>
        <dbReference type="ARBA" id="ARBA00023136"/>
    </source>
</evidence>
<feature type="transmembrane region" description="Helical" evidence="13">
    <location>
        <begin position="174"/>
        <end position="192"/>
    </location>
</feature>
<comment type="catalytic activity">
    <reaction evidence="12">
        <text>K(+)(in) = K(+)(out)</text>
        <dbReference type="Rhea" id="RHEA:29463"/>
        <dbReference type="ChEBI" id="CHEBI:29103"/>
    </reaction>
</comment>
<keyword evidence="5 13" id="KW-0812">Transmembrane</keyword>
<evidence type="ECO:0008006" key="16">
    <source>
        <dbReference type="Google" id="ProtNLM"/>
    </source>
</evidence>
<keyword evidence="4" id="KW-0633">Potassium transport</keyword>
<protein>
    <recommendedName>
        <fullName evidence="16">Transglutaminase</fullName>
    </recommendedName>
</protein>
<dbReference type="Proteomes" id="UP001500657">
    <property type="component" value="Unassembled WGS sequence"/>
</dbReference>
<keyword evidence="9" id="KW-0406">Ion transport</keyword>
<evidence type="ECO:0000256" key="4">
    <source>
        <dbReference type="ARBA" id="ARBA00022538"/>
    </source>
</evidence>
<proteinExistence type="inferred from homology"/>
<gene>
    <name evidence="14" type="ORF">GCM10009126_20650</name>
</gene>
<evidence type="ECO:0000256" key="11">
    <source>
        <dbReference type="ARBA" id="ARBA00023303"/>
    </source>
</evidence>
<evidence type="ECO:0000256" key="3">
    <source>
        <dbReference type="ARBA" id="ARBA00022448"/>
    </source>
</evidence>
<dbReference type="RefSeq" id="WP_343882699.1">
    <property type="nucleotide sequence ID" value="NZ_BAAAFO010000003.1"/>
</dbReference>
<evidence type="ECO:0000256" key="2">
    <source>
        <dbReference type="ARBA" id="ARBA00006920"/>
    </source>
</evidence>
<comment type="similarity">
    <text evidence="2">Belongs to the TMEM175 family.</text>
</comment>
<evidence type="ECO:0000256" key="1">
    <source>
        <dbReference type="ARBA" id="ARBA00004141"/>
    </source>
</evidence>
<keyword evidence="10 13" id="KW-0472">Membrane</keyword>
<keyword evidence="3" id="KW-0813">Transport</keyword>
<name>A0ABP3EB74_9GAMM</name>
<reference evidence="15" key="1">
    <citation type="journal article" date="2019" name="Int. J. Syst. Evol. Microbiol.">
        <title>The Global Catalogue of Microorganisms (GCM) 10K type strain sequencing project: providing services to taxonomists for standard genome sequencing and annotation.</title>
        <authorList>
            <consortium name="The Broad Institute Genomics Platform"/>
            <consortium name="The Broad Institute Genome Sequencing Center for Infectious Disease"/>
            <person name="Wu L."/>
            <person name="Ma J."/>
        </authorList>
    </citation>
    <scope>NUCLEOTIDE SEQUENCE [LARGE SCALE GENOMIC DNA]</scope>
    <source>
        <strain evidence="15">JCM 16242</strain>
    </source>
</reference>
<feature type="transmembrane region" description="Helical" evidence="13">
    <location>
        <begin position="85"/>
        <end position="111"/>
    </location>
</feature>
<evidence type="ECO:0000256" key="5">
    <source>
        <dbReference type="ARBA" id="ARBA00022692"/>
    </source>
</evidence>
<evidence type="ECO:0000256" key="12">
    <source>
        <dbReference type="ARBA" id="ARBA00034430"/>
    </source>
</evidence>
<accession>A0ABP3EB74</accession>
<evidence type="ECO:0000313" key="15">
    <source>
        <dbReference type="Proteomes" id="UP001500657"/>
    </source>
</evidence>
<feature type="transmembrane region" description="Helical" evidence="13">
    <location>
        <begin position="198"/>
        <end position="218"/>
    </location>
</feature>
<dbReference type="InterPro" id="IPR010617">
    <property type="entry name" value="TMEM175-like"/>
</dbReference>
<feature type="transmembrane region" description="Helical" evidence="13">
    <location>
        <begin position="131"/>
        <end position="153"/>
    </location>
</feature>
<feature type="transmembrane region" description="Helical" evidence="13">
    <location>
        <begin position="44"/>
        <end position="65"/>
    </location>
</feature>
<keyword evidence="8 13" id="KW-1133">Transmembrane helix</keyword>
<feature type="transmembrane region" description="Helical" evidence="13">
    <location>
        <begin position="12"/>
        <end position="32"/>
    </location>
</feature>
<evidence type="ECO:0000313" key="14">
    <source>
        <dbReference type="EMBL" id="GAA0255356.1"/>
    </source>
</evidence>